<protein>
    <submittedName>
        <fullName evidence="2">Sulfatase</fullName>
    </submittedName>
</protein>
<reference evidence="2 3" key="1">
    <citation type="submission" date="2019-03" db="EMBL/GenBank/DDBJ databases">
        <title>This is whole genome sequence of Paenibacillus sp MS74 strain.</title>
        <authorList>
            <person name="Trinh H.N."/>
        </authorList>
    </citation>
    <scope>NUCLEOTIDE SEQUENCE [LARGE SCALE GENOMIC DNA]</scope>
    <source>
        <strain evidence="2 3">MS74</strain>
    </source>
</reference>
<dbReference type="PANTHER" id="PTHR43751:SF3">
    <property type="entry name" value="SULFATASE N-TERMINAL DOMAIN-CONTAINING PROTEIN"/>
    <property type="match status" value="1"/>
</dbReference>
<dbReference type="EMBL" id="SMRT01000002">
    <property type="protein sequence ID" value="TDF99810.1"/>
    <property type="molecule type" value="Genomic_DNA"/>
</dbReference>
<sequence length="463" mass="52574">MSTHSKKPNLIIFGIDSLRRDRMSSYGYLRLTTPHLDKLAGEGVLFEQHFSPSIPTTPAYAGMLTGKDCFGTDVVALRHKGDVGAKTLAEVLREYGYNTTCVGFTGNPSARGFDSYLDYEAWLPDETGKCPKAENLNEVAIPELRRLAGEDQPFFLFLRHMDPHSPYLPPKPFERIFYGGDEHDPANRSMEPVYDFKPFADFLKSWIPEGVTDQEYVSAQYDGAVAYMDASIQSLLRTVDDLGLTDDTLIVVTSDHGETLYEHDCYFDHHGLYDCTLIVPLIIKFPGKLPAGRRVPEATVISDIMPTVLELLDIDERLEPDGQSLLPFVNGSPERRISEFYITECTWMRKHGWRTPHWKLIRALEPDFHFKPEVELYNLIEDPLENHNVAEREPEIVALLTARMEVHIHRREQETGRTNPMYTNLGWHGKGDAPFTSSQQAYDTLYIGNSRTARTLQAKEAGK</sequence>
<dbReference type="CDD" id="cd16148">
    <property type="entry name" value="sulfatase_like"/>
    <property type="match status" value="1"/>
</dbReference>
<evidence type="ECO:0000313" key="3">
    <source>
        <dbReference type="Proteomes" id="UP000295636"/>
    </source>
</evidence>
<dbReference type="AlphaFoldDB" id="A0A4R5KXR4"/>
<proteinExistence type="predicted"/>
<dbReference type="PANTHER" id="PTHR43751">
    <property type="entry name" value="SULFATASE"/>
    <property type="match status" value="1"/>
</dbReference>
<dbReference type="RefSeq" id="WP_133226558.1">
    <property type="nucleotide sequence ID" value="NZ_SMRT01000002.1"/>
</dbReference>
<feature type="domain" description="Sulfatase N-terminal" evidence="1">
    <location>
        <begin position="8"/>
        <end position="314"/>
    </location>
</feature>
<organism evidence="2 3">
    <name type="scientific">Paenibacillus piri</name>
    <dbReference type="NCBI Taxonomy" id="2547395"/>
    <lineage>
        <taxon>Bacteria</taxon>
        <taxon>Bacillati</taxon>
        <taxon>Bacillota</taxon>
        <taxon>Bacilli</taxon>
        <taxon>Bacillales</taxon>
        <taxon>Paenibacillaceae</taxon>
        <taxon>Paenibacillus</taxon>
    </lineage>
</organism>
<accession>A0A4R5KXR4</accession>
<dbReference type="Proteomes" id="UP000295636">
    <property type="component" value="Unassembled WGS sequence"/>
</dbReference>
<dbReference type="Pfam" id="PF00884">
    <property type="entry name" value="Sulfatase"/>
    <property type="match status" value="1"/>
</dbReference>
<dbReference type="InterPro" id="IPR000917">
    <property type="entry name" value="Sulfatase_N"/>
</dbReference>
<gene>
    <name evidence="2" type="ORF">E1757_08335</name>
</gene>
<dbReference type="InterPro" id="IPR052701">
    <property type="entry name" value="GAG_Ulvan_Degrading_Sulfatases"/>
</dbReference>
<dbReference type="Gene3D" id="3.40.720.10">
    <property type="entry name" value="Alkaline Phosphatase, subunit A"/>
    <property type="match status" value="1"/>
</dbReference>
<dbReference type="OrthoDB" id="9762324at2"/>
<evidence type="ECO:0000259" key="1">
    <source>
        <dbReference type="Pfam" id="PF00884"/>
    </source>
</evidence>
<keyword evidence="3" id="KW-1185">Reference proteome</keyword>
<dbReference type="SUPFAM" id="SSF53649">
    <property type="entry name" value="Alkaline phosphatase-like"/>
    <property type="match status" value="1"/>
</dbReference>
<evidence type="ECO:0000313" key="2">
    <source>
        <dbReference type="EMBL" id="TDF99810.1"/>
    </source>
</evidence>
<name>A0A4R5KXR4_9BACL</name>
<comment type="caution">
    <text evidence="2">The sequence shown here is derived from an EMBL/GenBank/DDBJ whole genome shotgun (WGS) entry which is preliminary data.</text>
</comment>
<dbReference type="InterPro" id="IPR017850">
    <property type="entry name" value="Alkaline_phosphatase_core_sf"/>
</dbReference>